<name>A0A8C9HM85_9PRIM</name>
<feature type="region of interest" description="Disordered" evidence="1">
    <location>
        <begin position="141"/>
        <end position="161"/>
    </location>
</feature>
<dbReference type="Proteomes" id="UP000694416">
    <property type="component" value="Unplaced"/>
</dbReference>
<evidence type="ECO:0000256" key="1">
    <source>
        <dbReference type="SAM" id="MobiDB-lite"/>
    </source>
</evidence>
<feature type="compositionally biased region" description="Low complexity" evidence="1">
    <location>
        <begin position="197"/>
        <end position="208"/>
    </location>
</feature>
<dbReference type="PRINTS" id="PR02045">
    <property type="entry name" value="F138DOMAIN"/>
</dbReference>
<reference evidence="2" key="2">
    <citation type="submission" date="2025-09" db="UniProtKB">
        <authorList>
            <consortium name="Ensembl"/>
        </authorList>
    </citation>
    <scope>IDENTIFICATION</scope>
</reference>
<feature type="region of interest" description="Disordered" evidence="1">
    <location>
        <begin position="186"/>
        <end position="212"/>
    </location>
</feature>
<dbReference type="PANTHER" id="PTHR46254">
    <property type="entry name" value="PROTEIN GVQW1-RELATED"/>
    <property type="match status" value="1"/>
</dbReference>
<sequence>WRCPSGGSRARAAAGSGSGRCSGSAEVVPSASGALRSPLGVPGDPAPSAPAACASHVPGPSVGGPPKSACCSEPSSGCPALRQRLPPGVISLGCRWPQRSPPGRAGRGPLRVQFLGGHSGLGCPSFPRWWVPGRFPLGFHPTRPHEGSSPDVDRAPQASSQSLPCTCPQPWPWAFSATLTQCSPTQCSPSASEPCGPADAASPAPTADTENEDTNLLGEQELPELQVVPLQNGGAVEFSQGVLGPVTQAVEVRPMAPALSPPCALQPLQTSPTFFFFLFLRRSLAVTQAGVQWPDLSSLQVLPPGFPPFSCLSLPSSWDYRRPPPRPASFLYFLVETGFHGVSQDGLDLLTS</sequence>
<feature type="region of interest" description="Disordered" evidence="1">
    <location>
        <begin position="1"/>
        <end position="27"/>
    </location>
</feature>
<reference evidence="2" key="1">
    <citation type="submission" date="2025-08" db="UniProtKB">
        <authorList>
            <consortium name="Ensembl"/>
        </authorList>
    </citation>
    <scope>IDENTIFICATION</scope>
</reference>
<feature type="compositionally biased region" description="Basic and acidic residues" evidence="1">
    <location>
        <begin position="143"/>
        <end position="154"/>
    </location>
</feature>
<dbReference type="AlphaFoldDB" id="A0A8C9HM85"/>
<evidence type="ECO:0000313" key="2">
    <source>
        <dbReference type="Ensembl" id="ENSPTEP00000018671.1"/>
    </source>
</evidence>
<dbReference type="PANTHER" id="PTHR46254:SF7">
    <property type="entry name" value="PI4-KINASE N-TERMINAL DOMAIN-CONTAINING PROTEIN"/>
    <property type="match status" value="1"/>
</dbReference>
<proteinExistence type="predicted"/>
<dbReference type="Ensembl" id="ENSPTET00000027337.1">
    <property type="protein sequence ID" value="ENSPTEP00000018671.1"/>
    <property type="gene ID" value="ENSPTEG00000020069.1"/>
</dbReference>
<organism evidence="2 3">
    <name type="scientific">Piliocolobus tephrosceles</name>
    <name type="common">Ugandan red Colobus</name>
    <dbReference type="NCBI Taxonomy" id="591936"/>
    <lineage>
        <taxon>Eukaryota</taxon>
        <taxon>Metazoa</taxon>
        <taxon>Chordata</taxon>
        <taxon>Craniata</taxon>
        <taxon>Vertebrata</taxon>
        <taxon>Euteleostomi</taxon>
        <taxon>Mammalia</taxon>
        <taxon>Eutheria</taxon>
        <taxon>Euarchontoglires</taxon>
        <taxon>Primates</taxon>
        <taxon>Haplorrhini</taxon>
        <taxon>Catarrhini</taxon>
        <taxon>Cercopithecidae</taxon>
        <taxon>Colobinae</taxon>
        <taxon>Piliocolobus</taxon>
    </lineage>
</organism>
<protein>
    <submittedName>
        <fullName evidence="2">Uncharacterized protein</fullName>
    </submittedName>
</protein>
<evidence type="ECO:0000313" key="3">
    <source>
        <dbReference type="Proteomes" id="UP000694416"/>
    </source>
</evidence>
<accession>A0A8C9HM85</accession>
<feature type="compositionally biased region" description="Low complexity" evidence="1">
    <location>
        <begin position="1"/>
        <end position="25"/>
    </location>
</feature>
<keyword evidence="3" id="KW-1185">Reference proteome</keyword>